<dbReference type="GO" id="GO:0016740">
    <property type="term" value="F:transferase activity"/>
    <property type="evidence" value="ECO:0007669"/>
    <property type="project" value="UniProtKB-KW"/>
</dbReference>
<keyword evidence="5 9" id="KW-0808">Transferase</keyword>
<dbReference type="InterPro" id="IPR036667">
    <property type="entry name" value="PTS_IIB_sorbose-sp_sf"/>
</dbReference>
<dbReference type="EC" id="2.7.1.-" evidence="9"/>
<evidence type="ECO:0000259" key="8">
    <source>
        <dbReference type="PROSITE" id="PS51101"/>
    </source>
</evidence>
<evidence type="ECO:0000256" key="5">
    <source>
        <dbReference type="ARBA" id="ARBA00022679"/>
    </source>
</evidence>
<keyword evidence="3" id="KW-0963">Cytoplasm</keyword>
<comment type="caution">
    <text evidence="9">The sequence shown here is derived from an EMBL/GenBank/DDBJ whole genome shotgun (WGS) entry which is preliminary data.</text>
</comment>
<dbReference type="InterPro" id="IPR004720">
    <property type="entry name" value="PTS_IIB_sorbose-sp"/>
</dbReference>
<evidence type="ECO:0000256" key="4">
    <source>
        <dbReference type="ARBA" id="ARBA00022597"/>
    </source>
</evidence>
<dbReference type="RefSeq" id="WP_406763470.1">
    <property type="nucleotide sequence ID" value="NZ_JBJHZY010000001.1"/>
</dbReference>
<keyword evidence="4 9" id="KW-0762">Sugar transport</keyword>
<keyword evidence="6" id="KW-0598">Phosphotransferase system</keyword>
<evidence type="ECO:0000256" key="7">
    <source>
        <dbReference type="ARBA" id="ARBA00022777"/>
    </source>
</evidence>
<comment type="subcellular location">
    <subcellularLocation>
        <location evidence="1">Cytoplasm</location>
    </subcellularLocation>
</comment>
<keyword evidence="2" id="KW-0813">Transport</keyword>
<reference evidence="9 10" key="1">
    <citation type="submission" date="2024-11" db="EMBL/GenBank/DDBJ databases">
        <authorList>
            <person name="Heng Y.C."/>
            <person name="Lim A.C.H."/>
            <person name="Lee J.K.Y."/>
            <person name="Kittelmann S."/>
        </authorList>
    </citation>
    <scope>NUCLEOTIDE SEQUENCE [LARGE SCALE GENOMIC DNA]</scope>
    <source>
        <strain evidence="9 10">WILCCON 0202</strain>
    </source>
</reference>
<dbReference type="Gene3D" id="3.40.35.10">
    <property type="entry name" value="Phosphotransferase system, sorbose subfamily IIB component"/>
    <property type="match status" value="1"/>
</dbReference>
<dbReference type="PROSITE" id="PS51101">
    <property type="entry name" value="PTS_EIIB_TYPE_4"/>
    <property type="match status" value="1"/>
</dbReference>
<sequence length="157" mass="18037">MSTTIKLARVDKRLLHATVAVNWNQFVNANYAVIVDPSYSNDPFITKVMQLCLPEPMKVKIFSVEELMAFINEESIAKRNLMVIFKNLAIAKKAVEAGFKTKEIQLPYPASRIVIKKLSDFFSEEEIEDIHFIQSKGIKVYFQTAPLDNKEYSVFKK</sequence>
<dbReference type="EMBL" id="JBJHZY010000001">
    <property type="protein sequence ID" value="MFL0266849.1"/>
    <property type="molecule type" value="Genomic_DNA"/>
</dbReference>
<dbReference type="SUPFAM" id="SSF52728">
    <property type="entry name" value="PTS IIb component"/>
    <property type="match status" value="1"/>
</dbReference>
<proteinExistence type="predicted"/>
<evidence type="ECO:0000256" key="1">
    <source>
        <dbReference type="ARBA" id="ARBA00004496"/>
    </source>
</evidence>
<keyword evidence="10" id="KW-1185">Reference proteome</keyword>
<name>A0ABW8TN41_9CLOT</name>
<dbReference type="Pfam" id="PF03830">
    <property type="entry name" value="PTSIIB_sorb"/>
    <property type="match status" value="1"/>
</dbReference>
<protein>
    <submittedName>
        <fullName evidence="9">PTS sugar transporter subunit IIB</fullName>
        <ecNumber evidence="9">2.7.1.-</ecNumber>
    </submittedName>
</protein>
<gene>
    <name evidence="9" type="ORF">ACJDUH_01950</name>
</gene>
<dbReference type="Proteomes" id="UP001623661">
    <property type="component" value="Unassembled WGS sequence"/>
</dbReference>
<evidence type="ECO:0000256" key="6">
    <source>
        <dbReference type="ARBA" id="ARBA00022683"/>
    </source>
</evidence>
<evidence type="ECO:0000256" key="3">
    <source>
        <dbReference type="ARBA" id="ARBA00022490"/>
    </source>
</evidence>
<feature type="domain" description="PTS EIIB type-4" evidence="8">
    <location>
        <begin position="1"/>
        <end position="157"/>
    </location>
</feature>
<organism evidence="9 10">
    <name type="scientific">Candidatus Clostridium radicumherbarum</name>
    <dbReference type="NCBI Taxonomy" id="3381662"/>
    <lineage>
        <taxon>Bacteria</taxon>
        <taxon>Bacillati</taxon>
        <taxon>Bacillota</taxon>
        <taxon>Clostridia</taxon>
        <taxon>Eubacteriales</taxon>
        <taxon>Clostridiaceae</taxon>
        <taxon>Clostridium</taxon>
    </lineage>
</organism>
<evidence type="ECO:0000313" key="9">
    <source>
        <dbReference type="EMBL" id="MFL0266849.1"/>
    </source>
</evidence>
<accession>A0ABW8TN41</accession>
<evidence type="ECO:0000256" key="2">
    <source>
        <dbReference type="ARBA" id="ARBA00022448"/>
    </source>
</evidence>
<keyword evidence="7" id="KW-0418">Kinase</keyword>
<evidence type="ECO:0000313" key="10">
    <source>
        <dbReference type="Proteomes" id="UP001623661"/>
    </source>
</evidence>